<name>A0A235HGV0_AZOBR</name>
<dbReference type="EMBL" id="NOWT01000005">
    <property type="protein sequence ID" value="OYD84773.1"/>
    <property type="molecule type" value="Genomic_DNA"/>
</dbReference>
<dbReference type="InterPro" id="IPR002878">
    <property type="entry name" value="ChsH2_C"/>
</dbReference>
<evidence type="ECO:0000259" key="2">
    <source>
        <dbReference type="Pfam" id="PF01796"/>
    </source>
</evidence>
<dbReference type="SUPFAM" id="SSF50249">
    <property type="entry name" value="Nucleic acid-binding proteins"/>
    <property type="match status" value="1"/>
</dbReference>
<evidence type="ECO:0000256" key="1">
    <source>
        <dbReference type="SAM" id="MobiDB-lite"/>
    </source>
</evidence>
<reference evidence="3 4" key="1">
    <citation type="submission" date="2017-07" db="EMBL/GenBank/DDBJ databases">
        <title>Whole genome sequence of Azospirillum brasilense 2A1, a potential biofertilizer strain.</title>
        <authorList>
            <person name="Fontana C.A."/>
            <person name="Toffoli L.M."/>
            <person name="Salazar S.M."/>
            <person name="Puglisi E."/>
            <person name="Pedraza R."/>
            <person name="Bassi D."/>
            <person name="Cocconcelli P.S."/>
        </authorList>
    </citation>
    <scope>NUCLEOTIDE SEQUENCE [LARGE SCALE GENOMIC DNA]</scope>
    <source>
        <strain evidence="3 4">2A1</strain>
        <plasmid evidence="3">unnamed</plasmid>
    </source>
</reference>
<evidence type="ECO:0000313" key="3">
    <source>
        <dbReference type="EMBL" id="OYD84773.1"/>
    </source>
</evidence>
<proteinExistence type="predicted"/>
<feature type="region of interest" description="Disordered" evidence="1">
    <location>
        <begin position="1"/>
        <end position="33"/>
    </location>
</feature>
<evidence type="ECO:0000313" key="4">
    <source>
        <dbReference type="Proteomes" id="UP000215367"/>
    </source>
</evidence>
<comment type="caution">
    <text evidence="3">The sequence shown here is derived from an EMBL/GenBank/DDBJ whole genome shotgun (WGS) entry which is preliminary data.</text>
</comment>
<dbReference type="RefSeq" id="WP_094302653.1">
    <property type="nucleotide sequence ID" value="NZ_NOWT01000005.1"/>
</dbReference>
<sequence length="134" mass="14415">MEGPNGENPHPEPSWLDRSNGAPRLAASRHRETGRCVFPRVPAASPAAARYEPVTLSSHARLYSHTVIHPNPKTGQAPFALVYADFPEGVRVFGRLDLPEGARPSIGARLEAVIDESADGSAHYVFVPAEEAVP</sequence>
<accession>A0A235HGV0</accession>
<geneLocation type="plasmid" evidence="3">
    <name>unnamed</name>
</geneLocation>
<dbReference type="Proteomes" id="UP000215367">
    <property type="component" value="Unassembled WGS sequence"/>
</dbReference>
<feature type="domain" description="ChsH2 C-terminal OB-fold" evidence="2">
    <location>
        <begin position="54"/>
        <end position="114"/>
    </location>
</feature>
<organism evidence="3 4">
    <name type="scientific">Azospirillum brasilense</name>
    <dbReference type="NCBI Taxonomy" id="192"/>
    <lineage>
        <taxon>Bacteria</taxon>
        <taxon>Pseudomonadati</taxon>
        <taxon>Pseudomonadota</taxon>
        <taxon>Alphaproteobacteria</taxon>
        <taxon>Rhodospirillales</taxon>
        <taxon>Azospirillaceae</taxon>
        <taxon>Azospirillum</taxon>
    </lineage>
</organism>
<dbReference type="InterPro" id="IPR012340">
    <property type="entry name" value="NA-bd_OB-fold"/>
</dbReference>
<gene>
    <name evidence="3" type="ORF">CHT98_07655</name>
</gene>
<dbReference type="AlphaFoldDB" id="A0A235HGV0"/>
<dbReference type="Pfam" id="PF01796">
    <property type="entry name" value="OB_ChsH2_C"/>
    <property type="match status" value="1"/>
</dbReference>
<protein>
    <recommendedName>
        <fullName evidence="2">ChsH2 C-terminal OB-fold domain-containing protein</fullName>
    </recommendedName>
</protein>
<keyword evidence="3" id="KW-0614">Plasmid</keyword>